<proteinExistence type="predicted"/>
<sequence length="117" mass="12809">MATIDIIADDLVVNVEGLDKLWALKSSLTIPLANVRGATPDPSIAHEWKGVRTAGTYVPGVIVAGSFRNEGERVFWDVKNPAKALVIELADERYARLVIEVDDPRATAELIENAKRN</sequence>
<protein>
    <submittedName>
        <fullName evidence="1">Uncharacterized protein</fullName>
    </submittedName>
</protein>
<name>A0A919SL52_9ACTN</name>
<dbReference type="EMBL" id="BOQP01000017">
    <property type="protein sequence ID" value="GIM73549.1"/>
    <property type="molecule type" value="Genomic_DNA"/>
</dbReference>
<organism evidence="1 2">
    <name type="scientific">Winogradskya consettensis</name>
    <dbReference type="NCBI Taxonomy" id="113560"/>
    <lineage>
        <taxon>Bacteria</taxon>
        <taxon>Bacillati</taxon>
        <taxon>Actinomycetota</taxon>
        <taxon>Actinomycetes</taxon>
        <taxon>Micromonosporales</taxon>
        <taxon>Micromonosporaceae</taxon>
        <taxon>Winogradskya</taxon>
    </lineage>
</organism>
<comment type="caution">
    <text evidence="1">The sequence shown here is derived from an EMBL/GenBank/DDBJ whole genome shotgun (WGS) entry which is preliminary data.</text>
</comment>
<evidence type="ECO:0000313" key="1">
    <source>
        <dbReference type="EMBL" id="GIM73549.1"/>
    </source>
</evidence>
<dbReference type="AlphaFoldDB" id="A0A919SL52"/>
<dbReference type="RefSeq" id="WP_212998351.1">
    <property type="nucleotide sequence ID" value="NZ_BAAATW010000012.1"/>
</dbReference>
<accession>A0A919SL52</accession>
<dbReference type="Proteomes" id="UP000680865">
    <property type="component" value="Unassembled WGS sequence"/>
</dbReference>
<keyword evidence="2" id="KW-1185">Reference proteome</keyword>
<gene>
    <name evidence="1" type="ORF">Aco04nite_35800</name>
</gene>
<evidence type="ECO:0000313" key="2">
    <source>
        <dbReference type="Proteomes" id="UP000680865"/>
    </source>
</evidence>
<reference evidence="1" key="1">
    <citation type="submission" date="2021-03" db="EMBL/GenBank/DDBJ databases">
        <title>Whole genome shotgun sequence of Actinoplanes consettensis NBRC 14913.</title>
        <authorList>
            <person name="Komaki H."/>
            <person name="Tamura T."/>
        </authorList>
    </citation>
    <scope>NUCLEOTIDE SEQUENCE</scope>
    <source>
        <strain evidence="1">NBRC 14913</strain>
    </source>
</reference>